<organism evidence="3">
    <name type="scientific">Phascolarctobacterium succinatutens CAG:287</name>
    <dbReference type="NCBI Taxonomy" id="1263101"/>
    <lineage>
        <taxon>Bacteria</taxon>
        <taxon>Bacillati</taxon>
        <taxon>Bacillota</taxon>
        <taxon>Negativicutes</taxon>
        <taxon>Acidaminococcales</taxon>
        <taxon>Acidaminococcaceae</taxon>
        <taxon>Phascolarctobacterium</taxon>
    </lineage>
</organism>
<feature type="compositionally biased region" description="Polar residues" evidence="1">
    <location>
        <begin position="172"/>
        <end position="202"/>
    </location>
</feature>
<gene>
    <name evidence="3" type="ORF">BN587_01432</name>
</gene>
<reference evidence="3" key="1">
    <citation type="submission" date="2012-11" db="EMBL/GenBank/DDBJ databases">
        <title>Dependencies among metagenomic species, viruses, plasmids and units of genetic variation.</title>
        <authorList>
            <person name="Nielsen H.B."/>
            <person name="Almeida M."/>
            <person name="Juncker A.S."/>
            <person name="Rasmussen S."/>
            <person name="Li J."/>
            <person name="Sunagawa S."/>
            <person name="Plichta D."/>
            <person name="Gautier L."/>
            <person name="Le Chatelier E."/>
            <person name="Peletier E."/>
            <person name="Bonde I."/>
            <person name="Nielsen T."/>
            <person name="Manichanh C."/>
            <person name="Arumugam M."/>
            <person name="Batto J."/>
            <person name="Santos M.B.Q.D."/>
            <person name="Blom N."/>
            <person name="Borruel N."/>
            <person name="Burgdorf K.S."/>
            <person name="Boumezbeur F."/>
            <person name="Casellas F."/>
            <person name="Dore J."/>
            <person name="Guarner F."/>
            <person name="Hansen T."/>
            <person name="Hildebrand F."/>
            <person name="Kaas R.S."/>
            <person name="Kennedy S."/>
            <person name="Kristiansen K."/>
            <person name="Kultima J.R."/>
            <person name="Leonard P."/>
            <person name="Levenez F."/>
            <person name="Lund O."/>
            <person name="Moumen B."/>
            <person name="Le Paslier D."/>
            <person name="Pons N."/>
            <person name="Pedersen O."/>
            <person name="Prifti E."/>
            <person name="Qin J."/>
            <person name="Raes J."/>
            <person name="Tap J."/>
            <person name="Tims S."/>
            <person name="Ussery D.W."/>
            <person name="Yamada T."/>
            <person name="MetaHit consortium"/>
            <person name="Renault P."/>
            <person name="Sicheritz-Ponten T."/>
            <person name="Bork P."/>
            <person name="Wang J."/>
            <person name="Brunak S."/>
            <person name="Ehrlich S.D."/>
        </authorList>
    </citation>
    <scope>NUCLEOTIDE SEQUENCE [LARGE SCALE GENOMIC DNA]</scope>
</reference>
<proteinExistence type="predicted"/>
<feature type="compositionally biased region" description="Pro residues" evidence="1">
    <location>
        <begin position="213"/>
        <end position="222"/>
    </location>
</feature>
<feature type="region of interest" description="Disordered" evidence="1">
    <location>
        <begin position="171"/>
        <end position="232"/>
    </location>
</feature>
<name>R6WR16_9FIRM</name>
<comment type="caution">
    <text evidence="3">The sequence shown here is derived from an EMBL/GenBank/DDBJ whole genome shotgun (WGS) entry which is preliminary data.</text>
</comment>
<protein>
    <submittedName>
        <fullName evidence="3">Uncharacterized protein</fullName>
    </submittedName>
</protein>
<evidence type="ECO:0000313" key="3">
    <source>
        <dbReference type="EMBL" id="CDD09374.1"/>
    </source>
</evidence>
<accession>R6WR16</accession>
<sequence>MENEARRREKLEKASPKERDDIEKNEAAQRQSVEAYDAKTGGDSFIDMTEQKKNNFSNALMTRWRNWRSKKKADTAEAKQSFEIVGKADQEKFFVGIDKKKTYIGFGIFAAILISFFSINSWFTTSKYESNVKASKAELAKESANDTAVTGNHLQNVPKDYKTLAEKEKLYKSQSGNSESYSNDSYAAKRNQNSSAGTQDRSVYSEPVTRSAPPAPYVPPHPSGAAIEHKVDPAEEAYAKALEKQLELKAKANESPIRFELNKDN</sequence>
<dbReference type="AlphaFoldDB" id="R6WR16"/>
<evidence type="ECO:0000256" key="1">
    <source>
        <dbReference type="SAM" id="MobiDB-lite"/>
    </source>
</evidence>
<dbReference type="EMBL" id="CBGL010000003">
    <property type="protein sequence ID" value="CDD09374.1"/>
    <property type="molecule type" value="Genomic_DNA"/>
</dbReference>
<dbReference type="Proteomes" id="UP000014937">
    <property type="component" value="Unassembled WGS sequence"/>
</dbReference>
<dbReference type="HOGENOM" id="CLU_1049092_0_0_9"/>
<feature type="region of interest" description="Disordered" evidence="1">
    <location>
        <begin position="1"/>
        <end position="33"/>
    </location>
</feature>
<feature type="compositionally biased region" description="Basic and acidic residues" evidence="1">
    <location>
        <begin position="1"/>
        <end position="27"/>
    </location>
</feature>
<keyword evidence="2" id="KW-0472">Membrane</keyword>
<keyword evidence="2" id="KW-1133">Transmembrane helix</keyword>
<dbReference type="RefSeq" id="WP_021720482.1">
    <property type="nucleotide sequence ID" value="NZ_FR892803.1"/>
</dbReference>
<keyword evidence="2" id="KW-0812">Transmembrane</keyword>
<evidence type="ECO:0000256" key="2">
    <source>
        <dbReference type="SAM" id="Phobius"/>
    </source>
</evidence>
<feature type="transmembrane region" description="Helical" evidence="2">
    <location>
        <begin position="102"/>
        <end position="123"/>
    </location>
</feature>